<protein>
    <submittedName>
        <fullName evidence="1">Uncharacterized protein</fullName>
    </submittedName>
</protein>
<dbReference type="AlphaFoldDB" id="A0A7G7YDR1"/>
<sequence length="105" mass="11492">MRNINIFDLATRDGSNNMLNPSTREGLPISFNNPMPNSNTMDFVLVDYHPPAESSINSNNSNISNCTNSIGDSLNQSNSGILLKGNGFVMVDYVDAAAQTSWSFW</sequence>
<accession>A0A7G7YDR1</accession>
<keyword evidence="1" id="KW-0496">Mitochondrion</keyword>
<dbReference type="EMBL" id="MT079861">
    <property type="protein sequence ID" value="QNH92631.1"/>
    <property type="molecule type" value="Genomic_DNA"/>
</dbReference>
<organism evidence="1">
    <name type="scientific">Wolfiporia cocos</name>
    <dbReference type="NCBI Taxonomy" id="81056"/>
    <lineage>
        <taxon>Eukaryota</taxon>
        <taxon>Fungi</taxon>
        <taxon>Dikarya</taxon>
        <taxon>Basidiomycota</taxon>
        <taxon>Agaricomycotina</taxon>
        <taxon>Agaricomycetes</taxon>
        <taxon>Polyporales</taxon>
        <taxon>Phaeolaceae</taxon>
        <taxon>Wolfiporia</taxon>
    </lineage>
</organism>
<reference evidence="1" key="1">
    <citation type="journal article" date="2020" name="Front. Microbiol.">
        <title>Characterization of Two Mitochondrial Genomes and Gene Expression Analysis Reveal Clues for Variations, Evolution, and Large-Sclerotium Formation in Medical Fungus Wolfiporia cocos.</title>
        <authorList>
            <person name="Chen M."/>
            <person name="Chen N."/>
            <person name="Wu T."/>
            <person name="Bian Y."/>
            <person name="Deng Y."/>
            <person name="Xu Z."/>
        </authorList>
    </citation>
    <scope>NUCLEOTIDE SEQUENCE</scope>
    <source>
        <strain evidence="1">BL16</strain>
    </source>
</reference>
<name>A0A7G7YDR1_9APHY</name>
<evidence type="ECO:0000313" key="1">
    <source>
        <dbReference type="EMBL" id="QNH92631.1"/>
    </source>
</evidence>
<gene>
    <name evidence="1" type="primary">orf13</name>
</gene>
<dbReference type="RefSeq" id="YP_009926588.1">
    <property type="nucleotide sequence ID" value="NC_050681.1"/>
</dbReference>
<proteinExistence type="predicted"/>
<dbReference type="GeneID" id="59143129"/>
<geneLocation type="mitochondrion" evidence="1"/>